<dbReference type="GO" id="GO:0045893">
    <property type="term" value="P:positive regulation of DNA-templated transcription"/>
    <property type="evidence" value="ECO:0007669"/>
    <property type="project" value="TreeGrafter"/>
</dbReference>
<evidence type="ECO:0000256" key="4">
    <source>
        <dbReference type="ARBA" id="ARBA00023125"/>
    </source>
</evidence>
<keyword evidence="6" id="KW-0804">Transcription</keyword>
<feature type="region of interest" description="Disordered" evidence="9">
    <location>
        <begin position="1"/>
        <end position="65"/>
    </location>
</feature>
<dbReference type="PRINTS" id="PR00367">
    <property type="entry name" value="ETHRSPELEMNT"/>
</dbReference>
<organism evidence="11 12">
    <name type="scientific">Acorus gramineus</name>
    <name type="common">Dwarf sweet flag</name>
    <dbReference type="NCBI Taxonomy" id="55184"/>
    <lineage>
        <taxon>Eukaryota</taxon>
        <taxon>Viridiplantae</taxon>
        <taxon>Streptophyta</taxon>
        <taxon>Embryophyta</taxon>
        <taxon>Tracheophyta</taxon>
        <taxon>Spermatophyta</taxon>
        <taxon>Magnoliopsida</taxon>
        <taxon>Liliopsida</taxon>
        <taxon>Acoraceae</taxon>
        <taxon>Acorus</taxon>
    </lineage>
</organism>
<evidence type="ECO:0000313" key="11">
    <source>
        <dbReference type="EMBL" id="KAK1270834.1"/>
    </source>
</evidence>
<comment type="similarity">
    <text evidence="8">Belongs to the AP2/ERF transcription factor family. ERF subfamily.</text>
</comment>
<keyword evidence="12" id="KW-1185">Reference proteome</keyword>
<feature type="region of interest" description="Disordered" evidence="9">
    <location>
        <begin position="137"/>
        <end position="158"/>
    </location>
</feature>
<dbReference type="EMBL" id="JAUJYN010000005">
    <property type="protein sequence ID" value="KAK1270834.1"/>
    <property type="molecule type" value="Genomic_DNA"/>
</dbReference>
<proteinExistence type="inferred from homology"/>
<evidence type="ECO:0000256" key="6">
    <source>
        <dbReference type="ARBA" id="ARBA00023163"/>
    </source>
</evidence>
<keyword evidence="2" id="KW-0805">Transcription regulation</keyword>
<dbReference type="SMART" id="SM00380">
    <property type="entry name" value="AP2"/>
    <property type="match status" value="1"/>
</dbReference>
<dbReference type="InterPro" id="IPR036955">
    <property type="entry name" value="AP2/ERF_dom_sf"/>
</dbReference>
<evidence type="ECO:0000256" key="7">
    <source>
        <dbReference type="ARBA" id="ARBA00023242"/>
    </source>
</evidence>
<evidence type="ECO:0000256" key="8">
    <source>
        <dbReference type="ARBA" id="ARBA00024343"/>
    </source>
</evidence>
<reference evidence="11" key="2">
    <citation type="submission" date="2023-06" db="EMBL/GenBank/DDBJ databases">
        <authorList>
            <person name="Ma L."/>
            <person name="Liu K.-W."/>
            <person name="Li Z."/>
            <person name="Hsiao Y.-Y."/>
            <person name="Qi Y."/>
            <person name="Fu T."/>
            <person name="Tang G."/>
            <person name="Zhang D."/>
            <person name="Sun W.-H."/>
            <person name="Liu D.-K."/>
            <person name="Li Y."/>
            <person name="Chen G.-Z."/>
            <person name="Liu X.-D."/>
            <person name="Liao X.-Y."/>
            <person name="Jiang Y.-T."/>
            <person name="Yu X."/>
            <person name="Hao Y."/>
            <person name="Huang J."/>
            <person name="Zhao X.-W."/>
            <person name="Ke S."/>
            <person name="Chen Y.-Y."/>
            <person name="Wu W.-L."/>
            <person name="Hsu J.-L."/>
            <person name="Lin Y.-F."/>
            <person name="Huang M.-D."/>
            <person name="Li C.-Y."/>
            <person name="Huang L."/>
            <person name="Wang Z.-W."/>
            <person name="Zhao X."/>
            <person name="Zhong W.-Y."/>
            <person name="Peng D.-H."/>
            <person name="Ahmad S."/>
            <person name="Lan S."/>
            <person name="Zhang J.-S."/>
            <person name="Tsai W.-C."/>
            <person name="Van De Peer Y."/>
            <person name="Liu Z.-J."/>
        </authorList>
    </citation>
    <scope>NUCLEOTIDE SEQUENCE</scope>
    <source>
        <strain evidence="11">SCP</strain>
        <tissue evidence="11">Leaves</tissue>
    </source>
</reference>
<dbReference type="SUPFAM" id="SSF54171">
    <property type="entry name" value="DNA-binding domain"/>
    <property type="match status" value="1"/>
</dbReference>
<feature type="compositionally biased region" description="Polar residues" evidence="9">
    <location>
        <begin position="137"/>
        <end position="149"/>
    </location>
</feature>
<dbReference type="PANTHER" id="PTHR31241:SF62">
    <property type="entry name" value="DEHYDRATION-RESPONSIVE ELEMENT-BINDING PROTEIN 2D"/>
    <property type="match status" value="1"/>
</dbReference>
<evidence type="ECO:0000313" key="12">
    <source>
        <dbReference type="Proteomes" id="UP001179952"/>
    </source>
</evidence>
<dbReference type="GO" id="GO:0005634">
    <property type="term" value="C:nucleus"/>
    <property type="evidence" value="ECO:0007669"/>
    <property type="project" value="UniProtKB-SubCell"/>
</dbReference>
<dbReference type="InterPro" id="IPR016177">
    <property type="entry name" value="DNA-bd_dom_sf"/>
</dbReference>
<protein>
    <submittedName>
        <fullName evidence="11">Dehydration-responsive element-binding protein 2B</fullName>
    </submittedName>
</protein>
<keyword evidence="4" id="KW-0238">DNA-binding</keyword>
<keyword evidence="7" id="KW-0539">Nucleus</keyword>
<dbReference type="Gene3D" id="3.30.730.10">
    <property type="entry name" value="AP2/ERF domain"/>
    <property type="match status" value="1"/>
</dbReference>
<feature type="compositionally biased region" description="Basic residues" evidence="9">
    <location>
        <begin position="47"/>
        <end position="59"/>
    </location>
</feature>
<dbReference type="GO" id="GO:0006950">
    <property type="term" value="P:response to stress"/>
    <property type="evidence" value="ECO:0007669"/>
    <property type="project" value="TreeGrafter"/>
</dbReference>
<dbReference type="PANTHER" id="PTHR31241">
    <property type="entry name" value="DEHYDRATION-RESPONSIVE ELEMENT-BINDING PROTEIN 2C"/>
    <property type="match status" value="1"/>
</dbReference>
<gene>
    <name evidence="11" type="ORF">QJS04_geneDACA005957</name>
</gene>
<feature type="domain" description="AP2/ERF" evidence="10">
    <location>
        <begin position="71"/>
        <end position="128"/>
    </location>
</feature>
<evidence type="ECO:0000256" key="9">
    <source>
        <dbReference type="SAM" id="MobiDB-lite"/>
    </source>
</evidence>
<comment type="caution">
    <text evidence="11">The sequence shown here is derived from an EMBL/GenBank/DDBJ whole genome shotgun (WGS) entry which is preliminary data.</text>
</comment>
<dbReference type="PROSITE" id="PS51032">
    <property type="entry name" value="AP2_ERF"/>
    <property type="match status" value="1"/>
</dbReference>
<evidence type="ECO:0000256" key="3">
    <source>
        <dbReference type="ARBA" id="ARBA00023016"/>
    </source>
</evidence>
<accession>A0AAV9B3B6</accession>
<dbReference type="GO" id="GO:0003700">
    <property type="term" value="F:DNA-binding transcription factor activity"/>
    <property type="evidence" value="ECO:0007669"/>
    <property type="project" value="InterPro"/>
</dbReference>
<name>A0AAV9B3B6_ACOGR</name>
<comment type="subcellular location">
    <subcellularLocation>
        <location evidence="1">Nucleus</location>
    </subcellularLocation>
</comment>
<dbReference type="GO" id="GO:0000976">
    <property type="term" value="F:transcription cis-regulatory region binding"/>
    <property type="evidence" value="ECO:0007669"/>
    <property type="project" value="TreeGrafter"/>
</dbReference>
<dbReference type="AlphaFoldDB" id="A0AAV9B3B6"/>
<dbReference type="Pfam" id="PF00847">
    <property type="entry name" value="AP2"/>
    <property type="match status" value="1"/>
</dbReference>
<evidence type="ECO:0000256" key="5">
    <source>
        <dbReference type="ARBA" id="ARBA00023159"/>
    </source>
</evidence>
<evidence type="ECO:0000256" key="1">
    <source>
        <dbReference type="ARBA" id="ARBA00004123"/>
    </source>
</evidence>
<dbReference type="InterPro" id="IPR001471">
    <property type="entry name" value="AP2/ERF_dom"/>
</dbReference>
<dbReference type="FunFam" id="3.30.730.10:FF:000001">
    <property type="entry name" value="Ethylene-responsive transcription factor 2"/>
    <property type="match status" value="1"/>
</dbReference>
<keyword evidence="3" id="KW-0346">Stress response</keyword>
<reference evidence="11" key="1">
    <citation type="journal article" date="2023" name="Nat. Commun.">
        <title>Diploid and tetraploid genomes of Acorus and the evolution of monocots.</title>
        <authorList>
            <person name="Ma L."/>
            <person name="Liu K.W."/>
            <person name="Li Z."/>
            <person name="Hsiao Y.Y."/>
            <person name="Qi Y."/>
            <person name="Fu T."/>
            <person name="Tang G.D."/>
            <person name="Zhang D."/>
            <person name="Sun W.H."/>
            <person name="Liu D.K."/>
            <person name="Li Y."/>
            <person name="Chen G.Z."/>
            <person name="Liu X.D."/>
            <person name="Liao X.Y."/>
            <person name="Jiang Y.T."/>
            <person name="Yu X."/>
            <person name="Hao Y."/>
            <person name="Huang J."/>
            <person name="Zhao X.W."/>
            <person name="Ke S."/>
            <person name="Chen Y.Y."/>
            <person name="Wu W.L."/>
            <person name="Hsu J.L."/>
            <person name="Lin Y.F."/>
            <person name="Huang M.D."/>
            <person name="Li C.Y."/>
            <person name="Huang L."/>
            <person name="Wang Z.W."/>
            <person name="Zhao X."/>
            <person name="Zhong W.Y."/>
            <person name="Peng D.H."/>
            <person name="Ahmad S."/>
            <person name="Lan S."/>
            <person name="Zhang J.S."/>
            <person name="Tsai W.C."/>
            <person name="Van de Peer Y."/>
            <person name="Liu Z.J."/>
        </authorList>
    </citation>
    <scope>NUCLEOTIDE SEQUENCE</scope>
    <source>
        <strain evidence="11">SCP</strain>
    </source>
</reference>
<dbReference type="Proteomes" id="UP001179952">
    <property type="component" value="Unassembled WGS sequence"/>
</dbReference>
<evidence type="ECO:0000259" key="10">
    <source>
        <dbReference type="PROSITE" id="PS51032"/>
    </source>
</evidence>
<evidence type="ECO:0000256" key="2">
    <source>
        <dbReference type="ARBA" id="ARBA00023015"/>
    </source>
</evidence>
<dbReference type="CDD" id="cd00018">
    <property type="entry name" value="AP2"/>
    <property type="match status" value="1"/>
</dbReference>
<keyword evidence="5" id="KW-0010">Activator</keyword>
<sequence length="337" mass="37264">MSEEDKTKRKRSRRNGSDSIAETLTRWKEYNTNRESSTTTDGDKPARKMPAKGSKKGCMRGKGGPENSHCNYRGVRQRVWGKWVAEIREPNRGRRLWLGTFPTALEAALAYDEAAKAMYGSCARLNLPLNVGLAMTPNSTESTTSSHLSDGSGGYGESEMKVPMHAVGDEARGDGKDVECELKVPKIEVADDAGCSEQEPLHSTALCDEVKMESKEEVEPQYVQGFTTDEMIDINDLMGMLDNDPRVGAVPGSDDDHHKHEMAHFLKLTDENDPPFGSPSALSFQLHNPDAKLLGSLSDMDQSPESLDYGFDFMRSSNYDFAPDDALDQGFLPNWQS</sequence>